<reference evidence="1 2" key="1">
    <citation type="journal article" date="2019" name="Sci. Rep.">
        <title>Orb-weaving spider Araneus ventricosus genome elucidates the spidroin gene catalogue.</title>
        <authorList>
            <person name="Kono N."/>
            <person name="Nakamura H."/>
            <person name="Ohtoshi R."/>
            <person name="Moran D.A.P."/>
            <person name="Shinohara A."/>
            <person name="Yoshida Y."/>
            <person name="Fujiwara M."/>
            <person name="Mori M."/>
            <person name="Tomita M."/>
            <person name="Arakawa K."/>
        </authorList>
    </citation>
    <scope>NUCLEOTIDE SEQUENCE [LARGE SCALE GENOMIC DNA]</scope>
</reference>
<protein>
    <submittedName>
        <fullName evidence="1">Uncharacterized protein</fullName>
    </submittedName>
</protein>
<sequence>MHNALYCISIQEGREKNIPTVMVFRTGARATHLVPQDPDEPQIHVGEHRIAMPTWNLIQWNLINNINLIIILFLSPHIAKIRHCTPSGFNKDCIILKETKNELIF</sequence>
<evidence type="ECO:0000313" key="2">
    <source>
        <dbReference type="Proteomes" id="UP000499080"/>
    </source>
</evidence>
<dbReference type="EMBL" id="BGPR01218371">
    <property type="protein sequence ID" value="GBN57068.1"/>
    <property type="molecule type" value="Genomic_DNA"/>
</dbReference>
<name>A0A4Y2PYU6_ARAVE</name>
<evidence type="ECO:0000313" key="1">
    <source>
        <dbReference type="EMBL" id="GBN57068.1"/>
    </source>
</evidence>
<accession>A0A4Y2PYU6</accession>
<proteinExistence type="predicted"/>
<organism evidence="1 2">
    <name type="scientific">Araneus ventricosus</name>
    <name type="common">Orbweaver spider</name>
    <name type="synonym">Epeira ventricosa</name>
    <dbReference type="NCBI Taxonomy" id="182803"/>
    <lineage>
        <taxon>Eukaryota</taxon>
        <taxon>Metazoa</taxon>
        <taxon>Ecdysozoa</taxon>
        <taxon>Arthropoda</taxon>
        <taxon>Chelicerata</taxon>
        <taxon>Arachnida</taxon>
        <taxon>Araneae</taxon>
        <taxon>Araneomorphae</taxon>
        <taxon>Entelegynae</taxon>
        <taxon>Araneoidea</taxon>
        <taxon>Araneidae</taxon>
        <taxon>Araneus</taxon>
    </lineage>
</organism>
<comment type="caution">
    <text evidence="1">The sequence shown here is derived from an EMBL/GenBank/DDBJ whole genome shotgun (WGS) entry which is preliminary data.</text>
</comment>
<dbReference type="Proteomes" id="UP000499080">
    <property type="component" value="Unassembled WGS sequence"/>
</dbReference>
<gene>
    <name evidence="1" type="ORF">AVEN_191811_1</name>
</gene>
<keyword evidence="2" id="KW-1185">Reference proteome</keyword>
<dbReference type="AlphaFoldDB" id="A0A4Y2PYU6"/>